<dbReference type="GO" id="GO:0004754">
    <property type="term" value="F:saccharopine dehydrogenase (NAD+, L-lysine-forming) activity"/>
    <property type="evidence" value="ECO:0007669"/>
    <property type="project" value="UniProtKB-EC"/>
</dbReference>
<evidence type="ECO:0000256" key="4">
    <source>
        <dbReference type="ARBA" id="ARBA00012847"/>
    </source>
</evidence>
<proteinExistence type="inferred from homology"/>
<dbReference type="GO" id="GO:0019878">
    <property type="term" value="P:lysine biosynthetic process via aminoadipic acid"/>
    <property type="evidence" value="ECO:0007669"/>
    <property type="project" value="UniProtKB-UniPathway"/>
</dbReference>
<evidence type="ECO:0000256" key="7">
    <source>
        <dbReference type="ARBA" id="ARBA00023002"/>
    </source>
</evidence>
<dbReference type="Pfam" id="PF05222">
    <property type="entry name" value="AlaDh_PNT_N"/>
    <property type="match status" value="1"/>
</dbReference>
<comment type="catalytic activity">
    <reaction evidence="11">
        <text>L-saccharopine + NAD(+) + H2O = L-lysine + 2-oxoglutarate + NADH + H(+)</text>
        <dbReference type="Rhea" id="RHEA:12440"/>
        <dbReference type="ChEBI" id="CHEBI:15377"/>
        <dbReference type="ChEBI" id="CHEBI:15378"/>
        <dbReference type="ChEBI" id="CHEBI:16810"/>
        <dbReference type="ChEBI" id="CHEBI:32551"/>
        <dbReference type="ChEBI" id="CHEBI:57540"/>
        <dbReference type="ChEBI" id="CHEBI:57945"/>
        <dbReference type="ChEBI" id="CHEBI:57951"/>
        <dbReference type="EC" id="1.5.1.7"/>
    </reaction>
</comment>
<evidence type="ECO:0000256" key="10">
    <source>
        <dbReference type="ARBA" id="ARBA00033228"/>
    </source>
</evidence>
<evidence type="ECO:0000259" key="14">
    <source>
        <dbReference type="SMART" id="SM01002"/>
    </source>
</evidence>
<evidence type="ECO:0000313" key="17">
    <source>
        <dbReference type="Proteomes" id="UP000578112"/>
    </source>
</evidence>
<comment type="caution">
    <text evidence="16">The sequence shown here is derived from an EMBL/GenBank/DDBJ whole genome shotgun (WGS) entry which is preliminary data.</text>
</comment>
<feature type="domain" description="Alanine dehydrogenase/pyridine nucleotide transhydrogenase NAD(H)-binding" evidence="14">
    <location>
        <begin position="164"/>
        <end position="294"/>
    </location>
</feature>
<dbReference type="InterPro" id="IPR007886">
    <property type="entry name" value="AlaDH/PNT_N"/>
</dbReference>
<feature type="active site" description="Proton acceptor" evidence="12">
    <location>
        <position position="75"/>
    </location>
</feature>
<comment type="similarity">
    <text evidence="2">Belongs to the AlaDH/PNT family.</text>
</comment>
<evidence type="ECO:0000256" key="3">
    <source>
        <dbReference type="ARBA" id="ARBA00011245"/>
    </source>
</evidence>
<evidence type="ECO:0000256" key="8">
    <source>
        <dbReference type="ARBA" id="ARBA00023027"/>
    </source>
</evidence>
<dbReference type="Gene3D" id="3.40.50.720">
    <property type="entry name" value="NAD(P)-binding Rossmann-like Domain"/>
    <property type="match status" value="1"/>
</dbReference>
<evidence type="ECO:0000256" key="1">
    <source>
        <dbReference type="ARBA" id="ARBA00004884"/>
    </source>
</evidence>
<dbReference type="SMART" id="SM01002">
    <property type="entry name" value="AlaDh_PNT_C"/>
    <property type="match status" value="1"/>
</dbReference>
<dbReference type="InterPro" id="IPR036291">
    <property type="entry name" value="NAD(P)-bd_dom_sf"/>
</dbReference>
<feature type="binding site" evidence="13">
    <location>
        <position position="207"/>
    </location>
    <ligand>
        <name>NAD(+)</name>
        <dbReference type="ChEBI" id="CHEBI:57540"/>
    </ligand>
</feature>
<dbReference type="SUPFAM" id="SSF51735">
    <property type="entry name" value="NAD(P)-binding Rossmann-fold domains"/>
    <property type="match status" value="1"/>
</dbReference>
<reference evidence="16 17" key="1">
    <citation type="submission" date="2020-08" db="EMBL/GenBank/DDBJ databases">
        <title>Sequencing the genomes of 1000 actinobacteria strains.</title>
        <authorList>
            <person name="Klenk H.-P."/>
        </authorList>
    </citation>
    <scope>NUCLEOTIDE SEQUENCE [LARGE SCALE GENOMIC DNA]</scope>
    <source>
        <strain evidence="16 17">DSM 43149</strain>
    </source>
</reference>
<dbReference type="CDD" id="cd12188">
    <property type="entry name" value="SDH"/>
    <property type="match status" value="1"/>
</dbReference>
<dbReference type="SUPFAM" id="SSF52283">
    <property type="entry name" value="Formate/glycerate dehydrogenase catalytic domain-like"/>
    <property type="match status" value="1"/>
</dbReference>
<feature type="active site" description="Proton donor" evidence="12">
    <location>
        <position position="93"/>
    </location>
</feature>
<evidence type="ECO:0000256" key="5">
    <source>
        <dbReference type="ARBA" id="ARBA00021221"/>
    </source>
</evidence>
<dbReference type="PANTHER" id="PTHR11133">
    <property type="entry name" value="SACCHAROPINE DEHYDROGENASE"/>
    <property type="match status" value="1"/>
</dbReference>
<comment type="pathway">
    <text evidence="1">Amino-acid biosynthesis; L-lysine biosynthesis via AAA pathway; L-lysine from L-alpha-aminoadipate (fungal route): step 3/3.</text>
</comment>
<dbReference type="PANTHER" id="PTHR11133:SF23">
    <property type="entry name" value="SACCHAROPINE DEHYDROGENASE [NAD(+), L-LYSINE-FORMING]"/>
    <property type="match status" value="1"/>
</dbReference>
<dbReference type="EC" id="1.5.1.7" evidence="4"/>
<evidence type="ECO:0000259" key="15">
    <source>
        <dbReference type="SMART" id="SM01003"/>
    </source>
</evidence>
<feature type="binding site" evidence="13">
    <location>
        <position position="211"/>
    </location>
    <ligand>
        <name>NAD(+)</name>
        <dbReference type="ChEBI" id="CHEBI:57540"/>
    </ligand>
</feature>
<evidence type="ECO:0000256" key="13">
    <source>
        <dbReference type="PIRSR" id="PIRSR018250-3"/>
    </source>
</evidence>
<evidence type="ECO:0000256" key="12">
    <source>
        <dbReference type="PIRSR" id="PIRSR018250-1"/>
    </source>
</evidence>
<sequence length="347" mass="37789">MPHLWLRHETRQTERRTAITAVDAERLVRGGATVTVEESPQRVDEIERYRAAGCRIVPAAGWFDAPDDVVVVGLKELPVLPAALRHRHVYFGHAYKNQEGAPELLRRFAAGGGMLLDAEYLTDESGRRLASFGYWAGYLGAALTILRHRGRLTTPLHPYTKDELAAALAPRPGDPVPRVLVIGAQGRCGQGAQDALAAAGLGATCWDLAETRALDKAALLDHDVLINTVLVHEPVPPFVTHLDLDSPRRLSLICDVTCDVTSDCNTLPIYQRVTSWPEPVVRLRGGEQPLDLIAIDNLPSLLPAEASIAFSAQLTPLLARLDDPADPVWERAAGEFRLAVASRTADV</sequence>
<feature type="binding site" evidence="13">
    <location>
        <begin position="295"/>
        <end position="298"/>
    </location>
    <ligand>
        <name>NAD(+)</name>
        <dbReference type="ChEBI" id="CHEBI:57540"/>
    </ligand>
</feature>
<dbReference type="AlphaFoldDB" id="A0A7W7I1P3"/>
<dbReference type="RefSeq" id="WP_184995923.1">
    <property type="nucleotide sequence ID" value="NZ_BOMK01000003.1"/>
</dbReference>
<gene>
    <name evidence="16" type="ORF">BJ971_005326</name>
</gene>
<dbReference type="SMART" id="SM01003">
    <property type="entry name" value="AlaDh_PNT_N"/>
    <property type="match status" value="1"/>
</dbReference>
<evidence type="ECO:0000313" key="16">
    <source>
        <dbReference type="EMBL" id="MBB4764770.1"/>
    </source>
</evidence>
<dbReference type="Proteomes" id="UP000578112">
    <property type="component" value="Unassembled WGS sequence"/>
</dbReference>
<evidence type="ECO:0000256" key="2">
    <source>
        <dbReference type="ARBA" id="ARBA00005689"/>
    </source>
</evidence>
<evidence type="ECO:0000256" key="9">
    <source>
        <dbReference type="ARBA" id="ARBA00023157"/>
    </source>
</evidence>
<dbReference type="InterPro" id="IPR051168">
    <property type="entry name" value="AASS"/>
</dbReference>
<name>A0A7W7I1P3_9ACTN</name>
<protein>
    <recommendedName>
        <fullName evidence="5">Saccharopine dehydrogenase [NAD(+), L-lysine-forming]</fullName>
        <ecNumber evidence="4">1.5.1.7</ecNumber>
    </recommendedName>
    <alternativeName>
        <fullName evidence="10">Lysine--2-oxoglutarate reductase</fullName>
    </alternativeName>
</protein>
<keyword evidence="9" id="KW-1015">Disulfide bond</keyword>
<keyword evidence="7 16" id="KW-0560">Oxidoreductase</keyword>
<feature type="binding site" evidence="13">
    <location>
        <position position="127"/>
    </location>
    <ligand>
        <name>NAD(+)</name>
        <dbReference type="ChEBI" id="CHEBI:57540"/>
    </ligand>
</feature>
<dbReference type="Pfam" id="PF01262">
    <property type="entry name" value="AlaDh_PNT_C"/>
    <property type="match status" value="1"/>
</dbReference>
<feature type="binding site" evidence="13">
    <location>
        <begin position="186"/>
        <end position="187"/>
    </location>
    <ligand>
        <name>NAD(+)</name>
        <dbReference type="ChEBI" id="CHEBI:57540"/>
    </ligand>
</feature>
<comment type="subunit">
    <text evidence="3">Monomer.</text>
</comment>
<accession>A0A7W7I1P3</accession>
<keyword evidence="8 13" id="KW-0520">NAD</keyword>
<evidence type="ECO:0000256" key="11">
    <source>
        <dbReference type="ARBA" id="ARBA00047860"/>
    </source>
</evidence>
<keyword evidence="6" id="KW-0028">Amino-acid biosynthesis</keyword>
<evidence type="ECO:0000256" key="6">
    <source>
        <dbReference type="ARBA" id="ARBA00022605"/>
    </source>
</evidence>
<dbReference type="EMBL" id="JACHNH010000001">
    <property type="protein sequence ID" value="MBB4764770.1"/>
    <property type="molecule type" value="Genomic_DNA"/>
</dbReference>
<dbReference type="InterPro" id="IPR027281">
    <property type="entry name" value="Lys1"/>
</dbReference>
<organism evidence="16 17">
    <name type="scientific">Actinoplanes digitatis</name>
    <dbReference type="NCBI Taxonomy" id="1868"/>
    <lineage>
        <taxon>Bacteria</taxon>
        <taxon>Bacillati</taxon>
        <taxon>Actinomycetota</taxon>
        <taxon>Actinomycetes</taxon>
        <taxon>Micromonosporales</taxon>
        <taxon>Micromonosporaceae</taxon>
        <taxon>Actinoplanes</taxon>
    </lineage>
</organism>
<feature type="binding site" evidence="13">
    <location>
        <position position="256"/>
    </location>
    <ligand>
        <name>NAD(+)</name>
        <dbReference type="ChEBI" id="CHEBI:57540"/>
    </ligand>
</feature>
<dbReference type="GO" id="GO:0005737">
    <property type="term" value="C:cytoplasm"/>
    <property type="evidence" value="ECO:0007669"/>
    <property type="project" value="TreeGrafter"/>
</dbReference>
<dbReference type="PIRSF" id="PIRSF018250">
    <property type="entry name" value="Saccharopine_DH_Lys"/>
    <property type="match status" value="1"/>
</dbReference>
<dbReference type="InterPro" id="IPR007698">
    <property type="entry name" value="AlaDH/PNT_NAD(H)-bd"/>
</dbReference>
<feature type="domain" description="Alanine dehydrogenase/pyridine nucleotide transhydrogenase N-terminal" evidence="15">
    <location>
        <begin position="5"/>
        <end position="139"/>
    </location>
</feature>
<dbReference type="UniPathway" id="UPA00033">
    <property type="reaction ID" value="UER00034"/>
</dbReference>
<keyword evidence="17" id="KW-1185">Reference proteome</keyword>